<evidence type="ECO:0000313" key="3">
    <source>
        <dbReference type="EMBL" id="GMN56435.1"/>
    </source>
</evidence>
<feature type="repeat" description="PPR" evidence="2">
    <location>
        <begin position="309"/>
        <end position="343"/>
    </location>
</feature>
<dbReference type="Pfam" id="PF01535">
    <property type="entry name" value="PPR"/>
    <property type="match status" value="4"/>
</dbReference>
<dbReference type="PANTHER" id="PTHR47926:SF479">
    <property type="entry name" value="PENTACOTRIPEPTIDE-REPEAT REGION OF PRORP DOMAIN-CONTAINING PROTEIN"/>
    <property type="match status" value="1"/>
</dbReference>
<dbReference type="GO" id="GO:0003723">
    <property type="term" value="F:RNA binding"/>
    <property type="evidence" value="ECO:0007669"/>
    <property type="project" value="InterPro"/>
</dbReference>
<feature type="repeat" description="PPR" evidence="2">
    <location>
        <begin position="410"/>
        <end position="444"/>
    </location>
</feature>
<organism evidence="3 4">
    <name type="scientific">Ficus carica</name>
    <name type="common">Common fig</name>
    <dbReference type="NCBI Taxonomy" id="3494"/>
    <lineage>
        <taxon>Eukaryota</taxon>
        <taxon>Viridiplantae</taxon>
        <taxon>Streptophyta</taxon>
        <taxon>Embryophyta</taxon>
        <taxon>Tracheophyta</taxon>
        <taxon>Spermatophyta</taxon>
        <taxon>Magnoliopsida</taxon>
        <taxon>eudicotyledons</taxon>
        <taxon>Gunneridae</taxon>
        <taxon>Pentapetalae</taxon>
        <taxon>rosids</taxon>
        <taxon>fabids</taxon>
        <taxon>Rosales</taxon>
        <taxon>Moraceae</taxon>
        <taxon>Ficeae</taxon>
        <taxon>Ficus</taxon>
    </lineage>
</organism>
<proteinExistence type="predicted"/>
<dbReference type="FunFam" id="1.25.40.10:FF:000442">
    <property type="entry name" value="Pentatricopeptide repeat-containing protein At3g49710"/>
    <property type="match status" value="1"/>
</dbReference>
<feature type="repeat" description="PPR" evidence="2">
    <location>
        <begin position="108"/>
        <end position="142"/>
    </location>
</feature>
<protein>
    <recommendedName>
        <fullName evidence="5">Pentatricopeptide repeat-containing protein</fullName>
    </recommendedName>
</protein>
<dbReference type="GO" id="GO:0009451">
    <property type="term" value="P:RNA modification"/>
    <property type="evidence" value="ECO:0007669"/>
    <property type="project" value="InterPro"/>
</dbReference>
<dbReference type="AlphaFoldDB" id="A0AA88APA8"/>
<evidence type="ECO:0008006" key="5">
    <source>
        <dbReference type="Google" id="ProtNLM"/>
    </source>
</evidence>
<sequence length="581" mass="65261">MHPFLKQVNGSVSYYSHLLDRCSSLKSFNFLKSIHAQLSKLGFNTHTFLGNRSLDLYSQFGIVEYALKVFDDITDKNCVSWNICLKGLLRHGCLRKARVLFDEMPVRDVVSWNSMMWGYSSHGLVDHALEIYLKMQSVGVKPTQYTFSILISLVSSACHGKQVHGRMIRTSGVSLSNVVLGNSLIAMYGKLGLVDYAFGVFMTMVKVDTISWNSLIWGFYKLGYAQLALDQFCLMRATEHSPDQFTISTVIGVCCDMRGLEKGKQIFAFCFKVGYFSNSIVSSAAIDLLSKCNRLEDAERLFSELGRWDSAVCNSMISSYEGHGLEENAVQLFVLMLRENLRPTEFTFSCVLSCVSGFLPPDQGSQVHSLIVKTGMESDSIVGSSLAQMYSSVGMIDYAMKIFANLVVKDLVSWNTVILGLTHNGREFQALDIFRELLNQGLQPDRITLTGVLLACNYANCVDEGMMIFSSMEKEYGIVPWDEHYVCIVDSLSKVGKLKEAMNIIAAMHYEPSFVLWRSVLRGSAVHGDLELAESVAERMMELEPKSSLPYLVLSREYEARGRWESVIRTNCFIMEAKTFT</sequence>
<dbReference type="Proteomes" id="UP001187192">
    <property type="component" value="Unassembled WGS sequence"/>
</dbReference>
<keyword evidence="1" id="KW-0677">Repeat</keyword>
<accession>A0AA88APA8</accession>
<name>A0AA88APA8_FICCA</name>
<dbReference type="GO" id="GO:0099402">
    <property type="term" value="P:plant organ development"/>
    <property type="evidence" value="ECO:0007669"/>
    <property type="project" value="UniProtKB-ARBA"/>
</dbReference>
<evidence type="ECO:0000256" key="2">
    <source>
        <dbReference type="PROSITE-ProRule" id="PRU00708"/>
    </source>
</evidence>
<dbReference type="PROSITE" id="PS51375">
    <property type="entry name" value="PPR"/>
    <property type="match status" value="4"/>
</dbReference>
<keyword evidence="4" id="KW-1185">Reference proteome</keyword>
<dbReference type="InterPro" id="IPR002885">
    <property type="entry name" value="PPR_rpt"/>
</dbReference>
<dbReference type="InterPro" id="IPR046960">
    <property type="entry name" value="PPR_At4g14850-like_plant"/>
</dbReference>
<dbReference type="FunFam" id="1.25.40.10:FF:000158">
    <property type="entry name" value="pentatricopeptide repeat-containing protein At2g33680"/>
    <property type="match status" value="1"/>
</dbReference>
<feature type="repeat" description="PPR" evidence="2">
    <location>
        <begin position="208"/>
        <end position="242"/>
    </location>
</feature>
<dbReference type="Gene3D" id="1.25.40.10">
    <property type="entry name" value="Tetratricopeptide repeat domain"/>
    <property type="match status" value="5"/>
</dbReference>
<dbReference type="EMBL" id="BTGU01000063">
    <property type="protein sequence ID" value="GMN56435.1"/>
    <property type="molecule type" value="Genomic_DNA"/>
</dbReference>
<evidence type="ECO:0000313" key="4">
    <source>
        <dbReference type="Proteomes" id="UP001187192"/>
    </source>
</evidence>
<dbReference type="Pfam" id="PF13041">
    <property type="entry name" value="PPR_2"/>
    <property type="match status" value="2"/>
</dbReference>
<dbReference type="PANTHER" id="PTHR47926">
    <property type="entry name" value="PENTATRICOPEPTIDE REPEAT-CONTAINING PROTEIN"/>
    <property type="match status" value="1"/>
</dbReference>
<dbReference type="NCBIfam" id="TIGR00756">
    <property type="entry name" value="PPR"/>
    <property type="match status" value="4"/>
</dbReference>
<gene>
    <name evidence="3" type="ORF">TIFTF001_025550</name>
</gene>
<reference evidence="3" key="1">
    <citation type="submission" date="2023-07" db="EMBL/GenBank/DDBJ databases">
        <title>draft genome sequence of fig (Ficus carica).</title>
        <authorList>
            <person name="Takahashi T."/>
            <person name="Nishimura K."/>
        </authorList>
    </citation>
    <scope>NUCLEOTIDE SEQUENCE</scope>
</reference>
<evidence type="ECO:0000256" key="1">
    <source>
        <dbReference type="ARBA" id="ARBA00022737"/>
    </source>
</evidence>
<dbReference type="InterPro" id="IPR011990">
    <property type="entry name" value="TPR-like_helical_dom_sf"/>
</dbReference>
<comment type="caution">
    <text evidence="3">The sequence shown here is derived from an EMBL/GenBank/DDBJ whole genome shotgun (WGS) entry which is preliminary data.</text>
</comment>